<keyword evidence="2" id="KW-1185">Reference proteome</keyword>
<gene>
    <name evidence="1" type="ORF">BpHYR1_047263</name>
</gene>
<protein>
    <submittedName>
        <fullName evidence="1">Uncharacterized protein</fullName>
    </submittedName>
</protein>
<reference evidence="1 2" key="1">
    <citation type="journal article" date="2018" name="Sci. Rep.">
        <title>Genomic signatures of local adaptation to the degree of environmental predictability in rotifers.</title>
        <authorList>
            <person name="Franch-Gras L."/>
            <person name="Hahn C."/>
            <person name="Garcia-Roger E.M."/>
            <person name="Carmona M.J."/>
            <person name="Serra M."/>
            <person name="Gomez A."/>
        </authorList>
    </citation>
    <scope>NUCLEOTIDE SEQUENCE [LARGE SCALE GENOMIC DNA]</scope>
    <source>
        <strain evidence="1">HYR1</strain>
    </source>
</reference>
<accession>A0A3M7SNQ4</accession>
<name>A0A3M7SNQ4_BRAPC</name>
<evidence type="ECO:0000313" key="2">
    <source>
        <dbReference type="Proteomes" id="UP000276133"/>
    </source>
</evidence>
<dbReference type="AlphaFoldDB" id="A0A3M7SNQ4"/>
<evidence type="ECO:0000313" key="1">
    <source>
        <dbReference type="EMBL" id="RNA37250.1"/>
    </source>
</evidence>
<proteinExistence type="predicted"/>
<dbReference type="EMBL" id="REGN01001065">
    <property type="protein sequence ID" value="RNA37250.1"/>
    <property type="molecule type" value="Genomic_DNA"/>
</dbReference>
<dbReference type="Proteomes" id="UP000276133">
    <property type="component" value="Unassembled WGS sequence"/>
</dbReference>
<comment type="caution">
    <text evidence="1">The sequence shown here is derived from an EMBL/GenBank/DDBJ whole genome shotgun (WGS) entry which is preliminary data.</text>
</comment>
<organism evidence="1 2">
    <name type="scientific">Brachionus plicatilis</name>
    <name type="common">Marine rotifer</name>
    <name type="synonym">Brachionus muelleri</name>
    <dbReference type="NCBI Taxonomy" id="10195"/>
    <lineage>
        <taxon>Eukaryota</taxon>
        <taxon>Metazoa</taxon>
        <taxon>Spiralia</taxon>
        <taxon>Gnathifera</taxon>
        <taxon>Rotifera</taxon>
        <taxon>Eurotatoria</taxon>
        <taxon>Monogononta</taxon>
        <taxon>Pseudotrocha</taxon>
        <taxon>Ploima</taxon>
        <taxon>Brachionidae</taxon>
        <taxon>Brachionus</taxon>
    </lineage>
</organism>
<sequence length="101" mass="11903">MDKHLKEEKNVLDLKMAHLEANLKSKSKQLHQRIDQILEQSIKAQLEKKELWIRISKGVFISNFLHEGGLNPIWFFNISNFVSREFLSISNLRKIYGNPLK</sequence>